<organism evidence="10 11">
    <name type="scientific">Orchesella dallaii</name>
    <dbReference type="NCBI Taxonomy" id="48710"/>
    <lineage>
        <taxon>Eukaryota</taxon>
        <taxon>Metazoa</taxon>
        <taxon>Ecdysozoa</taxon>
        <taxon>Arthropoda</taxon>
        <taxon>Hexapoda</taxon>
        <taxon>Collembola</taxon>
        <taxon>Entomobryomorpha</taxon>
        <taxon>Entomobryoidea</taxon>
        <taxon>Orchesellidae</taxon>
        <taxon>Orchesellinae</taxon>
        <taxon>Orchesella</taxon>
    </lineage>
</organism>
<dbReference type="CDD" id="cd00063">
    <property type="entry name" value="FN3"/>
    <property type="match status" value="1"/>
</dbReference>
<feature type="region of interest" description="Disordered" evidence="6">
    <location>
        <begin position="1"/>
        <end position="21"/>
    </location>
</feature>
<comment type="subcellular location">
    <subcellularLocation>
        <location evidence="1">Membrane</location>
        <topology evidence="1">Single-pass membrane protein</topology>
    </subcellularLocation>
</comment>
<dbReference type="EMBL" id="CAXLJM020000024">
    <property type="protein sequence ID" value="CAL8090177.1"/>
    <property type="molecule type" value="Genomic_DNA"/>
</dbReference>
<feature type="compositionally biased region" description="Acidic residues" evidence="6">
    <location>
        <begin position="1"/>
        <end position="11"/>
    </location>
</feature>
<keyword evidence="4 7" id="KW-0472">Membrane</keyword>
<evidence type="ECO:0000259" key="8">
    <source>
        <dbReference type="PROSITE" id="PS50835"/>
    </source>
</evidence>
<dbReference type="SMART" id="SM00409">
    <property type="entry name" value="IG"/>
    <property type="match status" value="4"/>
</dbReference>
<dbReference type="InterPro" id="IPR013783">
    <property type="entry name" value="Ig-like_fold"/>
</dbReference>
<dbReference type="Pfam" id="PF07686">
    <property type="entry name" value="V-set"/>
    <property type="match status" value="1"/>
</dbReference>
<keyword evidence="11" id="KW-1185">Reference proteome</keyword>
<dbReference type="InterPro" id="IPR036116">
    <property type="entry name" value="FN3_sf"/>
</dbReference>
<feature type="region of interest" description="Disordered" evidence="6">
    <location>
        <begin position="93"/>
        <end position="113"/>
    </location>
</feature>
<dbReference type="InterPro" id="IPR013162">
    <property type="entry name" value="CD80_C2-set"/>
</dbReference>
<keyword evidence="3 7" id="KW-1133">Transmembrane helix</keyword>
<gene>
    <name evidence="10" type="ORF">ODALV1_LOCUS7573</name>
</gene>
<feature type="domain" description="Ig-like" evidence="8">
    <location>
        <begin position="510"/>
        <end position="648"/>
    </location>
</feature>
<dbReference type="Proteomes" id="UP001642540">
    <property type="component" value="Unassembled WGS sequence"/>
</dbReference>
<dbReference type="Pfam" id="PF08205">
    <property type="entry name" value="C2-set_2"/>
    <property type="match status" value="2"/>
</dbReference>
<feature type="transmembrane region" description="Helical" evidence="7">
    <location>
        <begin position="1170"/>
        <end position="1192"/>
    </location>
</feature>
<feature type="domain" description="Ig-like" evidence="8">
    <location>
        <begin position="656"/>
        <end position="751"/>
    </location>
</feature>
<keyword evidence="5" id="KW-1015">Disulfide bond</keyword>
<dbReference type="Gene3D" id="2.60.40.10">
    <property type="entry name" value="Immunoglobulins"/>
    <property type="match status" value="6"/>
</dbReference>
<evidence type="ECO:0000256" key="6">
    <source>
        <dbReference type="SAM" id="MobiDB-lite"/>
    </source>
</evidence>
<reference evidence="10 11" key="1">
    <citation type="submission" date="2024-08" db="EMBL/GenBank/DDBJ databases">
        <authorList>
            <person name="Cucini C."/>
            <person name="Frati F."/>
        </authorList>
    </citation>
    <scope>NUCLEOTIDE SEQUENCE [LARGE SCALE GENOMIC DNA]</scope>
</reference>
<dbReference type="InterPro" id="IPR003961">
    <property type="entry name" value="FN3_dom"/>
</dbReference>
<evidence type="ECO:0000256" key="2">
    <source>
        <dbReference type="ARBA" id="ARBA00022692"/>
    </source>
</evidence>
<dbReference type="SMART" id="SM00408">
    <property type="entry name" value="IGc2"/>
    <property type="match status" value="4"/>
</dbReference>
<dbReference type="InterPro" id="IPR003599">
    <property type="entry name" value="Ig_sub"/>
</dbReference>
<dbReference type="InterPro" id="IPR007110">
    <property type="entry name" value="Ig-like_dom"/>
</dbReference>
<dbReference type="InterPro" id="IPR003598">
    <property type="entry name" value="Ig_sub2"/>
</dbReference>
<dbReference type="PANTHER" id="PTHR23278:SF19">
    <property type="entry name" value="OBSCURIN"/>
    <property type="match status" value="1"/>
</dbReference>
<dbReference type="InterPro" id="IPR036179">
    <property type="entry name" value="Ig-like_dom_sf"/>
</dbReference>
<keyword evidence="2 7" id="KW-0812">Transmembrane</keyword>
<comment type="caution">
    <text evidence="10">The sequence shown here is derived from an EMBL/GenBank/DDBJ whole genome shotgun (WGS) entry which is preliminary data.</text>
</comment>
<feature type="domain" description="Ig-like" evidence="8">
    <location>
        <begin position="859"/>
        <end position="951"/>
    </location>
</feature>
<feature type="compositionally biased region" description="Low complexity" evidence="6">
    <location>
        <begin position="453"/>
        <end position="472"/>
    </location>
</feature>
<dbReference type="PROSITE" id="PS50835">
    <property type="entry name" value="IG_LIKE"/>
    <property type="match status" value="5"/>
</dbReference>
<feature type="compositionally biased region" description="Basic and acidic residues" evidence="6">
    <location>
        <begin position="1219"/>
        <end position="1231"/>
    </location>
</feature>
<feature type="region of interest" description="Disordered" evidence="6">
    <location>
        <begin position="344"/>
        <end position="366"/>
    </location>
</feature>
<protein>
    <submittedName>
        <fullName evidence="10">Uncharacterized protein</fullName>
    </submittedName>
</protein>
<dbReference type="PANTHER" id="PTHR23278">
    <property type="entry name" value="SIDESTEP PROTEIN"/>
    <property type="match status" value="1"/>
</dbReference>
<sequence>MNVSVEEEEQSPEFPKYPGHYSRSQHIVPAINTSLWSKYPASTRSHSIKQTTKTVAPLLPTLQKRTLDFSSHQYFKDTWSTTAPPQLHFHSRTTVGNGDHSRSLMSPHRKDFKRRRKSKFKYRSMAESSCWGNSTKANTSNQTNIAAEIRDFEEVENPMESFSFPGSTLHFDFFKRKMENVTKRKVFSGTSHHVENQHFPAASTTPAIGGSRLLSQPNEYYSKYSRNRCVCVAQHQEQSFERTTDSNNFGQMKSEHELLVKHERANSCTTHYCICSSKSGCCSGSCSTSNRKQSHMKKIGLTSNLSKTSASSSCLSSTALSPTTTLSASPSSTSTLASLSSSASTSSASSISPQKSSSSNSSSSLLSMPHAESSQLLLPRPQHSPSLLPITRAPSKLLQFLLSFLSAIVTNVSSKINTTFIAPGSFLWLVYFLKSQKHLSRQHQCMTRVQSGAAPRPVTATTATSGATTTTTFKKGNSRGDGHRFRRCQSKTEKSDFICIIALGLCLLSPSVTPVITSNAIFPMDSAAQADRDVDGELSIPVEAVVGKQIKMPCDIQPSRRDDTVYMVLWFRAEESIPIYSLDVRGRPPGTGKKWSAEKPFGKRAHFQHTSEPAKLIVESAMESDQGIYRCRVDFRNSPSREVRMNLTITVPPNEPQIYDQTGMNIRGDMVPLEEGATIELQCAVRDGVPSPMVQWYLNDELTDSSYHVKSDKEVINHIVVPNLERSHHRASLSCRASNTLLVPPVLKTVHLNMLLRPLSVSIPIKHRNPQLTAETQYEIKCESWGSHPSPTMTWWLDGREEKGSAIEESRGSNNSVSRLFFTPNASVDGQVLTCRADNTALTAGAMEDSWRLRVVYSPMLSLRMGSSLNPRDIKEGDDVYFECHIRANPQVHKLAFYHNGLLLHHNRSAGVILSNQSLVLQRVSRPSAGNYSCKASNVQGEGTSNHVILDIMYAPACQSELSGTDAPIIIAASRSEDVNITCEMDALPDRLKFQWTHTNTVGENSELESDMYTSLGSKSLLRYHLRSEEDFGTLLCWAHNSIGAAERPCVYQLVPADVPQPVENCSIINRTSTSVEITCEPGFDGGLPQSFLLEAYQTSPTERRGLLYNITLDRPTFSLSRLDADGTFHFKIYSVNRKGRSSASIMDGIVLHYPAMQSAKVRDLEKTTIAIIIGAVSAVVLGFVSLIAFIIHRIRHPISGVEMEKSYSREFGSTRRGSGNDELYRNDAKKPGNPAMEIPFSGPADFDDDGDPDLIPTSKNVKAAVMGSMYSRLSNGEINQQRYVQGPTEKIPLRPMDPDLPLSMPVGGDPYTQGLPNYATFRGKPNGLGLKQRQQQQPRPMVSSSSTSFHHGKSSTIVVNIDTRLIGQQLASNQLPESCV</sequence>
<evidence type="ECO:0000256" key="7">
    <source>
        <dbReference type="SAM" id="Phobius"/>
    </source>
</evidence>
<accession>A0ABP1Q5K0</accession>
<dbReference type="SMART" id="SM00060">
    <property type="entry name" value="FN3"/>
    <property type="match status" value="1"/>
</dbReference>
<dbReference type="Pfam" id="PF13927">
    <property type="entry name" value="Ig_3"/>
    <property type="match status" value="1"/>
</dbReference>
<dbReference type="PROSITE" id="PS50853">
    <property type="entry name" value="FN3"/>
    <property type="match status" value="1"/>
</dbReference>
<feature type="domain" description="Ig-like" evidence="8">
    <location>
        <begin position="758"/>
        <end position="854"/>
    </location>
</feature>
<feature type="region of interest" description="Disordered" evidence="6">
    <location>
        <begin position="1212"/>
        <end position="1248"/>
    </location>
</feature>
<feature type="domain" description="Ig-like" evidence="8">
    <location>
        <begin position="956"/>
        <end position="1042"/>
    </location>
</feature>
<evidence type="ECO:0000256" key="3">
    <source>
        <dbReference type="ARBA" id="ARBA00022989"/>
    </source>
</evidence>
<evidence type="ECO:0000259" key="9">
    <source>
        <dbReference type="PROSITE" id="PS50853"/>
    </source>
</evidence>
<dbReference type="SUPFAM" id="SSF48726">
    <property type="entry name" value="Immunoglobulin"/>
    <property type="match status" value="5"/>
</dbReference>
<proteinExistence type="predicted"/>
<evidence type="ECO:0000313" key="11">
    <source>
        <dbReference type="Proteomes" id="UP001642540"/>
    </source>
</evidence>
<name>A0ABP1Q5K0_9HEXA</name>
<dbReference type="SUPFAM" id="SSF49265">
    <property type="entry name" value="Fibronectin type III"/>
    <property type="match status" value="1"/>
</dbReference>
<feature type="domain" description="Fibronectin type-III" evidence="9">
    <location>
        <begin position="1059"/>
        <end position="1156"/>
    </location>
</feature>
<evidence type="ECO:0000256" key="4">
    <source>
        <dbReference type="ARBA" id="ARBA00023136"/>
    </source>
</evidence>
<evidence type="ECO:0000256" key="1">
    <source>
        <dbReference type="ARBA" id="ARBA00004167"/>
    </source>
</evidence>
<feature type="region of interest" description="Disordered" evidence="6">
    <location>
        <begin position="450"/>
        <end position="485"/>
    </location>
</feature>
<evidence type="ECO:0000256" key="5">
    <source>
        <dbReference type="ARBA" id="ARBA00023157"/>
    </source>
</evidence>
<dbReference type="InterPro" id="IPR013106">
    <property type="entry name" value="Ig_V-set"/>
</dbReference>
<evidence type="ECO:0000313" key="10">
    <source>
        <dbReference type="EMBL" id="CAL8090177.1"/>
    </source>
</evidence>
<feature type="region of interest" description="Disordered" evidence="6">
    <location>
        <begin position="1325"/>
        <end position="1355"/>
    </location>
</feature>